<organism evidence="2 3">
    <name type="scientific">Auraticoccus cholistanensis</name>
    <dbReference type="NCBI Taxonomy" id="2656650"/>
    <lineage>
        <taxon>Bacteria</taxon>
        <taxon>Bacillati</taxon>
        <taxon>Actinomycetota</taxon>
        <taxon>Actinomycetes</taxon>
        <taxon>Propionibacteriales</taxon>
        <taxon>Propionibacteriaceae</taxon>
        <taxon>Auraticoccus</taxon>
    </lineage>
</organism>
<protein>
    <submittedName>
        <fullName evidence="2">Uncharacterized protein</fullName>
    </submittedName>
</protein>
<gene>
    <name evidence="2" type="ORF">GC722_12120</name>
</gene>
<feature type="compositionally biased region" description="Basic and acidic residues" evidence="1">
    <location>
        <begin position="173"/>
        <end position="183"/>
    </location>
</feature>
<evidence type="ECO:0000313" key="3">
    <source>
        <dbReference type="Proteomes" id="UP000435304"/>
    </source>
</evidence>
<dbReference type="RefSeq" id="WP_156610421.1">
    <property type="nucleotide sequence ID" value="NZ_WPCU01000007.1"/>
</dbReference>
<evidence type="ECO:0000313" key="2">
    <source>
        <dbReference type="EMBL" id="MVA76763.1"/>
    </source>
</evidence>
<proteinExistence type="predicted"/>
<reference evidence="2 3" key="1">
    <citation type="submission" date="2019-12" db="EMBL/GenBank/DDBJ databases">
        <title>Auraticoccus cholistani sp. nov., an actinomycete isolated from soil of Cholistan desert.</title>
        <authorList>
            <person name="Cheema M.T."/>
        </authorList>
    </citation>
    <scope>NUCLEOTIDE SEQUENCE [LARGE SCALE GENOMIC DNA]</scope>
    <source>
        <strain evidence="2 3">F435</strain>
    </source>
</reference>
<dbReference type="Proteomes" id="UP000435304">
    <property type="component" value="Unassembled WGS sequence"/>
</dbReference>
<accession>A0A6A9UV97</accession>
<sequence length="183" mass="20361">MPKVVKAGRGFIVKAVDGWFRVPRRLVRNGEVSAADLKKLLDDRAARAARRGRPPGKPSRRSLFMGGTPGRHSPVGQDVVARMRRDGELVTDPFTGAEGVMDGTEFVPLDQLDMGHRVSAVDFWNHGAPPEYPVPGRLTGPRSEYVRDFMRDADNYELQPPRANRSEGATMPEYRDPPTRGVR</sequence>
<comment type="caution">
    <text evidence="2">The sequence shown here is derived from an EMBL/GenBank/DDBJ whole genome shotgun (WGS) entry which is preliminary data.</text>
</comment>
<feature type="region of interest" description="Disordered" evidence="1">
    <location>
        <begin position="45"/>
        <end position="75"/>
    </location>
</feature>
<evidence type="ECO:0000256" key="1">
    <source>
        <dbReference type="SAM" id="MobiDB-lite"/>
    </source>
</evidence>
<keyword evidence="3" id="KW-1185">Reference proteome</keyword>
<name>A0A6A9UV97_9ACTN</name>
<feature type="compositionally biased region" description="Basic residues" evidence="1">
    <location>
        <begin position="47"/>
        <end position="60"/>
    </location>
</feature>
<feature type="region of interest" description="Disordered" evidence="1">
    <location>
        <begin position="151"/>
        <end position="183"/>
    </location>
</feature>
<dbReference type="AlphaFoldDB" id="A0A6A9UV97"/>
<dbReference type="EMBL" id="WPCU01000007">
    <property type="protein sequence ID" value="MVA76763.1"/>
    <property type="molecule type" value="Genomic_DNA"/>
</dbReference>